<feature type="region of interest" description="Disordered" evidence="7">
    <location>
        <begin position="808"/>
        <end position="829"/>
    </location>
</feature>
<dbReference type="GO" id="GO:0034097">
    <property type="term" value="P:response to cytokine"/>
    <property type="evidence" value="ECO:0007669"/>
    <property type="project" value="UniProtKB-ARBA"/>
</dbReference>
<dbReference type="AlphaFoldDB" id="A0AAW0IT89"/>
<dbReference type="PANTHER" id="PTHR11461:SF165">
    <property type="entry name" value="ALPHA-1-ANTITRYPSIN"/>
    <property type="match status" value="1"/>
</dbReference>
<dbReference type="GO" id="GO:0005615">
    <property type="term" value="C:extracellular space"/>
    <property type="evidence" value="ECO:0007669"/>
    <property type="project" value="InterPro"/>
</dbReference>
<feature type="domain" description="Serpin" evidence="9">
    <location>
        <begin position="60"/>
        <end position="415"/>
    </location>
</feature>
<name>A0AAW0IT89_MYOGA</name>
<keyword evidence="2" id="KW-0646">Protease inhibitor</keyword>
<gene>
    <name evidence="10" type="ORF">U0070_024927</name>
</gene>
<dbReference type="Proteomes" id="UP001488838">
    <property type="component" value="Unassembled WGS sequence"/>
</dbReference>
<dbReference type="InterPro" id="IPR042178">
    <property type="entry name" value="Serpin_sf_1"/>
</dbReference>
<reference evidence="10 11" key="1">
    <citation type="journal article" date="2023" name="bioRxiv">
        <title>Conserved and derived expression patterns and positive selection on dental genes reveal complex evolutionary context of ever-growing rodent molars.</title>
        <authorList>
            <person name="Calamari Z.T."/>
            <person name="Song A."/>
            <person name="Cohen E."/>
            <person name="Akter M."/>
            <person name="Roy R.D."/>
            <person name="Hallikas O."/>
            <person name="Christensen M.M."/>
            <person name="Li P."/>
            <person name="Marangoni P."/>
            <person name="Jernvall J."/>
            <person name="Klein O.D."/>
        </authorList>
    </citation>
    <scope>NUCLEOTIDE SEQUENCE [LARGE SCALE GENOMIC DNA]</scope>
    <source>
        <strain evidence="10">V071</strain>
    </source>
</reference>
<keyword evidence="3 8" id="KW-0732">Signal</keyword>
<dbReference type="Gene3D" id="3.30.497.10">
    <property type="entry name" value="Antithrombin, subunit I, domain 2"/>
    <property type="match status" value="2"/>
</dbReference>
<dbReference type="EMBL" id="JBBHLL010000095">
    <property type="protein sequence ID" value="KAK7817453.1"/>
    <property type="molecule type" value="Genomic_DNA"/>
</dbReference>
<evidence type="ECO:0000313" key="10">
    <source>
        <dbReference type="EMBL" id="KAK7817453.1"/>
    </source>
</evidence>
<dbReference type="InterPro" id="IPR023796">
    <property type="entry name" value="Serpin_dom"/>
</dbReference>
<organism evidence="10 11">
    <name type="scientific">Myodes glareolus</name>
    <name type="common">Bank vole</name>
    <name type="synonym">Clethrionomys glareolus</name>
    <dbReference type="NCBI Taxonomy" id="447135"/>
    <lineage>
        <taxon>Eukaryota</taxon>
        <taxon>Metazoa</taxon>
        <taxon>Chordata</taxon>
        <taxon>Craniata</taxon>
        <taxon>Vertebrata</taxon>
        <taxon>Euteleostomi</taxon>
        <taxon>Mammalia</taxon>
        <taxon>Eutheria</taxon>
        <taxon>Euarchontoglires</taxon>
        <taxon>Glires</taxon>
        <taxon>Rodentia</taxon>
        <taxon>Myomorpha</taxon>
        <taxon>Muroidea</taxon>
        <taxon>Cricetidae</taxon>
        <taxon>Arvicolinae</taxon>
        <taxon>Myodes</taxon>
    </lineage>
</organism>
<keyword evidence="11" id="KW-1185">Reference proteome</keyword>
<evidence type="ECO:0000256" key="7">
    <source>
        <dbReference type="SAM" id="MobiDB-lite"/>
    </source>
</evidence>
<evidence type="ECO:0000256" key="2">
    <source>
        <dbReference type="ARBA" id="ARBA00022690"/>
    </source>
</evidence>
<keyword evidence="4" id="KW-0722">Serine protease inhibitor</keyword>
<dbReference type="SMART" id="SM00093">
    <property type="entry name" value="SERPIN"/>
    <property type="match status" value="2"/>
</dbReference>
<feature type="domain" description="Serpin" evidence="9">
    <location>
        <begin position="497"/>
        <end position="846"/>
    </location>
</feature>
<evidence type="ECO:0000259" key="9">
    <source>
        <dbReference type="SMART" id="SM00093"/>
    </source>
</evidence>
<protein>
    <recommendedName>
        <fullName evidence="9">Serpin domain-containing protein</fullName>
    </recommendedName>
</protein>
<feature type="chain" id="PRO_5043530477" description="Serpin domain-containing protein" evidence="8">
    <location>
        <begin position="29"/>
        <end position="846"/>
    </location>
</feature>
<dbReference type="InterPro" id="IPR036186">
    <property type="entry name" value="Serpin_sf"/>
</dbReference>
<sequence>MISTMPPSSSYNLLLLASLCCLLPGSQTKSHQKAGASGHGNIQEPPQCQNFASTITNISLSLLQKLILWPEQTNIMFSPVSITAAFAMLSLGAKGSTQKQILDGLRFSLIDLPEMAVHKCFQHLLQTFHQPNYQLLMTTGNSLFIDKRLQVADKFREVITELYDSETIPVNFQDIQEAKAQINKHIMKKSYGHILQVVEDLPIDTALALVNFISLDGFHSGELQADLLNNKEFRLDTGQVFLVPMVKSTGKFYLKKDSNLSSWVLIQHYVGNVMAFFILPDQGKMQHLIDNLSYEYLNSIQTHINPRYANLHLPKFTISATYNLKTVMRMLGITQIFSSRADLSKVTKDAPVRLSKAIHKAVLGSEEKDAEVPKFIDVGDFPPNVPSIMFNRSFLIIVKDETFNLPFFVGKVLSLHDFKHGYQTFSGGRLFLFSQDTEGNAKPKMMTSIFSHGLLLLAGLCSLLPRAQTTDQEKLYDPSVDALQCRKVALTICNVSISLYKELAQQSRDGNIFFSPIRVIASILMLSLGAEGNASQHILEALRLNKTGLPEAEIHKCFQYLLRATNQPTEMSPLTSGSSVFIHQGLNLVNKSMKGIKDLYLSEVIFTNFSEHSKAKAQINNHMMKKTKKKIGTMVKELKNDTFLALMNYIIWNGKTVSYFFCQFVKMENFHVDHQKTIKVPMVNNVGVFHLFRVQDLSSMVLVYSSSQVVPMTYFIVPDHGKMHQVEQRLTYPDFRRMFQQFRQRMVKVQIPRLSVSEIYDVESVVNLLGITPVFNKAALSSVAMEDTAQKSFKVLSKAVLTFDEKDKTPSRSSCFKSDKSVSQSPSEQKGLRILASVFFSSQSAP</sequence>
<comment type="similarity">
    <text evidence="1 6">Belongs to the serpin family.</text>
</comment>
<evidence type="ECO:0000256" key="3">
    <source>
        <dbReference type="ARBA" id="ARBA00022729"/>
    </source>
</evidence>
<dbReference type="InterPro" id="IPR000215">
    <property type="entry name" value="Serpin_fam"/>
</dbReference>
<dbReference type="CDD" id="cd19550">
    <property type="entry name" value="serpinA2_PIL"/>
    <property type="match status" value="1"/>
</dbReference>
<dbReference type="InterPro" id="IPR042185">
    <property type="entry name" value="Serpin_sf_2"/>
</dbReference>
<accession>A0AAW0IT89</accession>
<feature type="compositionally biased region" description="Polar residues" evidence="7">
    <location>
        <begin position="811"/>
        <end position="828"/>
    </location>
</feature>
<dbReference type="PANTHER" id="PTHR11461">
    <property type="entry name" value="SERINE PROTEASE INHIBITOR, SERPIN"/>
    <property type="match status" value="1"/>
</dbReference>
<dbReference type="Pfam" id="PF00079">
    <property type="entry name" value="Serpin"/>
    <property type="match status" value="2"/>
</dbReference>
<evidence type="ECO:0000256" key="5">
    <source>
        <dbReference type="ARBA" id="ARBA00023180"/>
    </source>
</evidence>
<dbReference type="InterPro" id="IPR023795">
    <property type="entry name" value="Serpin_CS"/>
</dbReference>
<feature type="signal peptide" evidence="8">
    <location>
        <begin position="1"/>
        <end position="28"/>
    </location>
</feature>
<dbReference type="SUPFAM" id="SSF56574">
    <property type="entry name" value="Serpins"/>
    <property type="match status" value="2"/>
</dbReference>
<evidence type="ECO:0000256" key="4">
    <source>
        <dbReference type="ARBA" id="ARBA00022900"/>
    </source>
</evidence>
<evidence type="ECO:0000256" key="1">
    <source>
        <dbReference type="ARBA" id="ARBA00009500"/>
    </source>
</evidence>
<proteinExistence type="inferred from homology"/>
<dbReference type="GO" id="GO:0004867">
    <property type="term" value="F:serine-type endopeptidase inhibitor activity"/>
    <property type="evidence" value="ECO:0007669"/>
    <property type="project" value="UniProtKB-KW"/>
</dbReference>
<keyword evidence="5" id="KW-0325">Glycoprotein</keyword>
<comment type="caution">
    <text evidence="10">The sequence shown here is derived from an EMBL/GenBank/DDBJ whole genome shotgun (WGS) entry which is preliminary data.</text>
</comment>
<evidence type="ECO:0000256" key="8">
    <source>
        <dbReference type="SAM" id="SignalP"/>
    </source>
</evidence>
<evidence type="ECO:0000256" key="6">
    <source>
        <dbReference type="RuleBase" id="RU000411"/>
    </source>
</evidence>
<evidence type="ECO:0000313" key="11">
    <source>
        <dbReference type="Proteomes" id="UP001488838"/>
    </source>
</evidence>
<dbReference type="FunFam" id="3.30.497.10:FF:000001">
    <property type="entry name" value="Serine protease inhibitor"/>
    <property type="match status" value="2"/>
</dbReference>
<dbReference type="PROSITE" id="PS00284">
    <property type="entry name" value="SERPIN"/>
    <property type="match status" value="1"/>
</dbReference>
<dbReference type="Gene3D" id="2.30.39.10">
    <property type="entry name" value="Alpha-1-antitrypsin, domain 1"/>
    <property type="match status" value="2"/>
</dbReference>